<evidence type="ECO:0000313" key="2">
    <source>
        <dbReference type="Proteomes" id="UP000728032"/>
    </source>
</evidence>
<dbReference type="EMBL" id="OC963843">
    <property type="protein sequence ID" value="CAD7665752.1"/>
    <property type="molecule type" value="Genomic_DNA"/>
</dbReference>
<evidence type="ECO:0000313" key="1">
    <source>
        <dbReference type="EMBL" id="CAD7665752.1"/>
    </source>
</evidence>
<dbReference type="EMBL" id="CAJPVJ010049018">
    <property type="protein sequence ID" value="CAG2182888.1"/>
    <property type="molecule type" value="Genomic_DNA"/>
</dbReference>
<keyword evidence="2" id="KW-1185">Reference proteome</keyword>
<name>A0A7R9MST0_9ACAR</name>
<accession>A0A7R9MST0</accession>
<dbReference type="AlphaFoldDB" id="A0A7R9MST0"/>
<organism evidence="1">
    <name type="scientific">Oppiella nova</name>
    <dbReference type="NCBI Taxonomy" id="334625"/>
    <lineage>
        <taxon>Eukaryota</taxon>
        <taxon>Metazoa</taxon>
        <taxon>Ecdysozoa</taxon>
        <taxon>Arthropoda</taxon>
        <taxon>Chelicerata</taxon>
        <taxon>Arachnida</taxon>
        <taxon>Acari</taxon>
        <taxon>Acariformes</taxon>
        <taxon>Sarcoptiformes</taxon>
        <taxon>Oribatida</taxon>
        <taxon>Brachypylina</taxon>
        <taxon>Oppioidea</taxon>
        <taxon>Oppiidae</taxon>
        <taxon>Oppiella</taxon>
    </lineage>
</organism>
<protein>
    <submittedName>
        <fullName evidence="1">Uncharacterized protein</fullName>
    </submittedName>
</protein>
<reference evidence="1" key="1">
    <citation type="submission" date="2020-11" db="EMBL/GenBank/DDBJ databases">
        <authorList>
            <person name="Tran Van P."/>
        </authorList>
    </citation>
    <scope>NUCLEOTIDE SEQUENCE</scope>
</reference>
<dbReference type="Proteomes" id="UP000728032">
    <property type="component" value="Unassembled WGS sequence"/>
</dbReference>
<sequence length="93" mass="10892">MWTTLSCISRRVAGVRPTRHRNCLRIRATRVRRWTCGAPAFCSIAYLWANYRLSQRTYRRFTKRLCPACIQCPNTCRPTPNNSSDLCSKRIPK</sequence>
<proteinExistence type="predicted"/>
<gene>
    <name evidence="1" type="ORF">ONB1V03_LOCUS22309</name>
</gene>